<dbReference type="Gene3D" id="3.40.710.10">
    <property type="entry name" value="DD-peptidase/beta-lactamase superfamily"/>
    <property type="match status" value="1"/>
</dbReference>
<dbReference type="InterPro" id="IPR001460">
    <property type="entry name" value="PCN-bd_Tpept"/>
</dbReference>
<organism evidence="4 5">
    <name type="scientific">Psychrosphaera algicola</name>
    <dbReference type="NCBI Taxonomy" id="3023714"/>
    <lineage>
        <taxon>Bacteria</taxon>
        <taxon>Pseudomonadati</taxon>
        <taxon>Pseudomonadota</taxon>
        <taxon>Gammaproteobacteria</taxon>
        <taxon>Alteromonadales</taxon>
        <taxon>Pseudoalteromonadaceae</taxon>
        <taxon>Psychrosphaera</taxon>
    </lineage>
</organism>
<dbReference type="Pfam" id="PF00905">
    <property type="entry name" value="Transpeptidase"/>
    <property type="match status" value="1"/>
</dbReference>
<keyword evidence="2" id="KW-0808">Transferase</keyword>
<keyword evidence="5" id="KW-1185">Reference proteome</keyword>
<dbReference type="PANTHER" id="PTHR32282:SF15">
    <property type="entry name" value="PENICILLIN-BINDING PROTEIN 1C"/>
    <property type="match status" value="1"/>
</dbReference>
<evidence type="ECO:0000256" key="2">
    <source>
        <dbReference type="ARBA" id="ARBA00022679"/>
    </source>
</evidence>
<feature type="domain" description="Penicillin-binding protein transpeptidase" evidence="3">
    <location>
        <begin position="12"/>
        <end position="172"/>
    </location>
</feature>
<dbReference type="EMBL" id="JAQOMS010000002">
    <property type="protein sequence ID" value="MDC2888691.1"/>
    <property type="molecule type" value="Genomic_DNA"/>
</dbReference>
<evidence type="ECO:0000259" key="3">
    <source>
        <dbReference type="Pfam" id="PF00905"/>
    </source>
</evidence>
<comment type="caution">
    <text evidence="4">The sequence shown here is derived from an EMBL/GenBank/DDBJ whole genome shotgun (WGS) entry which is preliminary data.</text>
</comment>
<dbReference type="InterPro" id="IPR012338">
    <property type="entry name" value="Beta-lactam/transpept-like"/>
</dbReference>
<dbReference type="RefSeq" id="WP_272180276.1">
    <property type="nucleotide sequence ID" value="NZ_JAQOMS010000002.1"/>
</dbReference>
<name>A0ABT5FAW9_9GAMM</name>
<evidence type="ECO:0000256" key="1">
    <source>
        <dbReference type="ARBA" id="ARBA00022676"/>
    </source>
</evidence>
<evidence type="ECO:0000313" key="5">
    <source>
        <dbReference type="Proteomes" id="UP001528411"/>
    </source>
</evidence>
<dbReference type="PANTHER" id="PTHR32282">
    <property type="entry name" value="BINDING PROTEIN TRANSPEPTIDASE, PUTATIVE-RELATED"/>
    <property type="match status" value="1"/>
</dbReference>
<reference evidence="4 5" key="1">
    <citation type="submission" date="2023-01" db="EMBL/GenBank/DDBJ databases">
        <title>Psychrosphaera sp. nov., isolated from marine algae.</title>
        <authorList>
            <person name="Bayburt H."/>
            <person name="Choi B.J."/>
            <person name="Kim J.M."/>
            <person name="Choi D.G."/>
            <person name="Jeon C.O."/>
        </authorList>
    </citation>
    <scope>NUCLEOTIDE SEQUENCE [LARGE SCALE GENOMIC DNA]</scope>
    <source>
        <strain evidence="4 5">G1-22</strain>
    </source>
</reference>
<sequence>MGNYRPGNFNGTFNGPVTAEEALQRSLNMPAVDLLERLGVNRFAARLENAGLALVIPNNKPNLSMILGGVGSSLEQLVESYTALANQGNVSELRYLTDELTQPKVTKQMLSPSSAWIIQNTLSDIDRPDSIQSTASIIENSPLAWKTGTSYGFRDSWAIGVNNDYTIGVWIGRPDGTPMLMGTLAVKPLGLCCLWLQINWLVA</sequence>
<dbReference type="InterPro" id="IPR050396">
    <property type="entry name" value="Glycosyltr_51/Transpeptidase"/>
</dbReference>
<dbReference type="SUPFAM" id="SSF56601">
    <property type="entry name" value="beta-lactamase/transpeptidase-like"/>
    <property type="match status" value="1"/>
</dbReference>
<keyword evidence="1" id="KW-0328">Glycosyltransferase</keyword>
<gene>
    <name evidence="4" type="ORF">PN838_07830</name>
</gene>
<proteinExistence type="predicted"/>
<protein>
    <submittedName>
        <fullName evidence="4">Penicillin-binding transpeptidase domain-containing protein</fullName>
    </submittedName>
</protein>
<dbReference type="Proteomes" id="UP001528411">
    <property type="component" value="Unassembled WGS sequence"/>
</dbReference>
<evidence type="ECO:0000313" key="4">
    <source>
        <dbReference type="EMBL" id="MDC2888691.1"/>
    </source>
</evidence>
<accession>A0ABT5FAW9</accession>